<keyword evidence="1" id="KW-0472">Membrane</keyword>
<keyword evidence="3" id="KW-1185">Reference proteome</keyword>
<reference evidence="2 3" key="1">
    <citation type="submission" date="2022-05" db="EMBL/GenBank/DDBJ databases">
        <title>A multi-omics perspective on studying reproductive biology in Daphnia sinensis.</title>
        <authorList>
            <person name="Jia J."/>
        </authorList>
    </citation>
    <scope>NUCLEOTIDE SEQUENCE [LARGE SCALE GENOMIC DNA]</scope>
    <source>
        <strain evidence="2 3">WSL</strain>
    </source>
</reference>
<keyword evidence="1" id="KW-1133">Transmembrane helix</keyword>
<evidence type="ECO:0000313" key="3">
    <source>
        <dbReference type="Proteomes" id="UP000820818"/>
    </source>
</evidence>
<dbReference type="EMBL" id="WJBH02000005">
    <property type="protein sequence ID" value="KAI9558563.1"/>
    <property type="molecule type" value="Genomic_DNA"/>
</dbReference>
<dbReference type="Proteomes" id="UP000820818">
    <property type="component" value="Linkage Group LG5"/>
</dbReference>
<sequence>MKIKRFFLESKELGFLSFLGFLIIVFLYFNLKYLRHHSPFSQQTHKKRQPPWMTPKIPQWLRFGGHLPSERTLAFTMMET</sequence>
<evidence type="ECO:0000256" key="1">
    <source>
        <dbReference type="SAM" id="Phobius"/>
    </source>
</evidence>
<feature type="transmembrane region" description="Helical" evidence="1">
    <location>
        <begin position="12"/>
        <end position="31"/>
    </location>
</feature>
<accession>A0AAD5LA96</accession>
<gene>
    <name evidence="2" type="ORF">GHT06_015351</name>
</gene>
<dbReference type="AlphaFoldDB" id="A0AAD5LA96"/>
<evidence type="ECO:0000313" key="2">
    <source>
        <dbReference type="EMBL" id="KAI9558563.1"/>
    </source>
</evidence>
<proteinExistence type="predicted"/>
<protein>
    <submittedName>
        <fullName evidence="2">Uncharacterized protein</fullName>
    </submittedName>
</protein>
<name>A0AAD5LA96_9CRUS</name>
<keyword evidence="1" id="KW-0812">Transmembrane</keyword>
<organism evidence="2 3">
    <name type="scientific">Daphnia sinensis</name>
    <dbReference type="NCBI Taxonomy" id="1820382"/>
    <lineage>
        <taxon>Eukaryota</taxon>
        <taxon>Metazoa</taxon>
        <taxon>Ecdysozoa</taxon>
        <taxon>Arthropoda</taxon>
        <taxon>Crustacea</taxon>
        <taxon>Branchiopoda</taxon>
        <taxon>Diplostraca</taxon>
        <taxon>Cladocera</taxon>
        <taxon>Anomopoda</taxon>
        <taxon>Daphniidae</taxon>
        <taxon>Daphnia</taxon>
        <taxon>Daphnia similis group</taxon>
    </lineage>
</organism>
<comment type="caution">
    <text evidence="2">The sequence shown here is derived from an EMBL/GenBank/DDBJ whole genome shotgun (WGS) entry which is preliminary data.</text>
</comment>